<dbReference type="Gene3D" id="3.30.300.30">
    <property type="match status" value="1"/>
</dbReference>
<evidence type="ECO:0000313" key="2">
    <source>
        <dbReference type="EMBL" id="MBO8454162.1"/>
    </source>
</evidence>
<proteinExistence type="predicted"/>
<dbReference type="InterPro" id="IPR000873">
    <property type="entry name" value="AMP-dep_synth/lig_dom"/>
</dbReference>
<dbReference type="SUPFAM" id="SSF56801">
    <property type="entry name" value="Acetyl-CoA synthetase-like"/>
    <property type="match status" value="1"/>
</dbReference>
<reference evidence="2" key="2">
    <citation type="journal article" date="2021" name="PeerJ">
        <title>Extensive microbial diversity within the chicken gut microbiome revealed by metagenomics and culture.</title>
        <authorList>
            <person name="Gilroy R."/>
            <person name="Ravi A."/>
            <person name="Getino M."/>
            <person name="Pursley I."/>
            <person name="Horton D.L."/>
            <person name="Alikhan N.F."/>
            <person name="Baker D."/>
            <person name="Gharbi K."/>
            <person name="Hall N."/>
            <person name="Watson M."/>
            <person name="Adriaenssens E.M."/>
            <person name="Foster-Nyarko E."/>
            <person name="Jarju S."/>
            <person name="Secka A."/>
            <person name="Antonio M."/>
            <person name="Oren A."/>
            <person name="Chaudhuri R.R."/>
            <person name="La Ragione R."/>
            <person name="Hildebrand F."/>
            <person name="Pallen M.J."/>
        </authorList>
    </citation>
    <scope>NUCLEOTIDE SEQUENCE</scope>
    <source>
        <strain evidence="2">F1-3629</strain>
    </source>
</reference>
<organism evidence="2 3">
    <name type="scientific">Candidatus Cryptobacteroides gallistercoris</name>
    <dbReference type="NCBI Taxonomy" id="2840765"/>
    <lineage>
        <taxon>Bacteria</taxon>
        <taxon>Pseudomonadati</taxon>
        <taxon>Bacteroidota</taxon>
        <taxon>Bacteroidia</taxon>
        <taxon>Bacteroidales</taxon>
        <taxon>Candidatus Cryptobacteroides</taxon>
    </lineage>
</organism>
<evidence type="ECO:0000313" key="3">
    <source>
        <dbReference type="Proteomes" id="UP000771749"/>
    </source>
</evidence>
<dbReference type="PANTHER" id="PTHR43845:SF1">
    <property type="entry name" value="BLR5969 PROTEIN"/>
    <property type="match status" value="1"/>
</dbReference>
<dbReference type="InterPro" id="IPR042099">
    <property type="entry name" value="ANL_N_sf"/>
</dbReference>
<reference evidence="2" key="1">
    <citation type="submission" date="2020-10" db="EMBL/GenBank/DDBJ databases">
        <authorList>
            <person name="Gilroy R."/>
        </authorList>
    </citation>
    <scope>NUCLEOTIDE SEQUENCE</scope>
    <source>
        <strain evidence="2">F1-3629</strain>
    </source>
</reference>
<dbReference type="Gene3D" id="3.40.50.12780">
    <property type="entry name" value="N-terminal domain of ligase-like"/>
    <property type="match status" value="1"/>
</dbReference>
<dbReference type="AlphaFoldDB" id="A0A940IGP8"/>
<dbReference type="PANTHER" id="PTHR43845">
    <property type="entry name" value="BLR5969 PROTEIN"/>
    <property type="match status" value="1"/>
</dbReference>
<dbReference type="Pfam" id="PF00501">
    <property type="entry name" value="AMP-binding"/>
    <property type="match status" value="1"/>
</dbReference>
<evidence type="ECO:0000259" key="1">
    <source>
        <dbReference type="Pfam" id="PF00501"/>
    </source>
</evidence>
<accession>A0A940IGP8</accession>
<dbReference type="InterPro" id="IPR045851">
    <property type="entry name" value="AMP-bd_C_sf"/>
</dbReference>
<feature type="domain" description="AMP-dependent synthetase/ligase" evidence="1">
    <location>
        <begin position="88"/>
        <end position="294"/>
    </location>
</feature>
<sequence length="432" mass="48794">MKKQPDIQFRSPEEIKAFQEAKMAEALGYLSANSEFYRKMFREYSIDVSRIRKIEDLVNIPVTTKTDLQLRNEEFRCVPAGKIIDYVTTSGTLGDPVTFTLTDSDLDRLAYNEYLSFTTAGCTSADIMQLMTTIDRRFMAGLAYYMGARELGMGIIRVGNGIPELQWDTIRRIHPTCGMVVPSFIMKLIDFAEKNGIDYRNSSLRKCLCIGEALRQPGTFGLNTLGLRIAEKWGSLELHSTYASTEMQSSFTECGCFCGGHLQPELIIVEFLDENNNPVREDEAGEVTITTLGVTGMPLLRFKTGDVCYHYSSPCKCGRNTMRLSSVLGRKGQMIKFKGTTLYPPALYDILDNIPRIVNYIVEVYTNSLGTDEITIRVGSEDHSEAFVKEIKDIFRSKVRVAPNVTFESPEYIAKLQMPQTSRKVVKFIDLR</sequence>
<name>A0A940IGP8_9BACT</name>
<protein>
    <submittedName>
        <fullName evidence="2">AMP-binding protein</fullName>
    </submittedName>
</protein>
<comment type="caution">
    <text evidence="2">The sequence shown here is derived from an EMBL/GenBank/DDBJ whole genome shotgun (WGS) entry which is preliminary data.</text>
</comment>
<gene>
    <name evidence="2" type="ORF">IAC07_05490</name>
</gene>
<dbReference type="EMBL" id="JADIMJ010000081">
    <property type="protein sequence ID" value="MBO8454162.1"/>
    <property type="molecule type" value="Genomic_DNA"/>
</dbReference>
<dbReference type="Proteomes" id="UP000771749">
    <property type="component" value="Unassembled WGS sequence"/>
</dbReference>